<dbReference type="Pfam" id="PF05002">
    <property type="entry name" value="SGS"/>
    <property type="match status" value="1"/>
</dbReference>
<comment type="caution">
    <text evidence="5">The sequence shown here is derived from an EMBL/GenBank/DDBJ whole genome shotgun (WGS) entry which is preliminary data.</text>
</comment>
<feature type="region of interest" description="Disordered" evidence="2">
    <location>
        <begin position="336"/>
        <end position="425"/>
    </location>
</feature>
<gene>
    <name evidence="5" type="primary">SGT1</name>
    <name evidence="5" type="ORF">MFIFM68171_04801</name>
</gene>
<dbReference type="Gene3D" id="2.60.40.790">
    <property type="match status" value="1"/>
</dbReference>
<dbReference type="SUPFAM" id="SSF48452">
    <property type="entry name" value="TPR-like"/>
    <property type="match status" value="1"/>
</dbReference>
<feature type="compositionally biased region" description="Acidic residues" evidence="2">
    <location>
        <begin position="226"/>
        <end position="236"/>
    </location>
</feature>
<feature type="compositionally biased region" description="Low complexity" evidence="2">
    <location>
        <begin position="393"/>
        <end position="405"/>
    </location>
</feature>
<dbReference type="InterPro" id="IPR007699">
    <property type="entry name" value="SGS_dom"/>
</dbReference>
<feature type="domain" description="CS" evidence="4">
    <location>
        <begin position="250"/>
        <end position="348"/>
    </location>
</feature>
<comment type="similarity">
    <text evidence="1">Belongs to the SGT1 family.</text>
</comment>
<feature type="compositionally biased region" description="Basic and acidic residues" evidence="2">
    <location>
        <begin position="210"/>
        <end position="225"/>
    </location>
</feature>
<evidence type="ECO:0000259" key="4">
    <source>
        <dbReference type="PROSITE" id="PS51203"/>
    </source>
</evidence>
<accession>A0ABQ0GA42</accession>
<evidence type="ECO:0000259" key="3">
    <source>
        <dbReference type="PROSITE" id="PS51048"/>
    </source>
</evidence>
<dbReference type="PROSITE" id="PS51048">
    <property type="entry name" value="SGS"/>
    <property type="match status" value="1"/>
</dbReference>
<dbReference type="InterPro" id="IPR008978">
    <property type="entry name" value="HSP20-like_chaperone"/>
</dbReference>
<dbReference type="PANTHER" id="PTHR45862">
    <property type="entry name" value="PROTEIN SGT1 HOMOLOG"/>
    <property type="match status" value="1"/>
</dbReference>
<name>A0ABQ0GA42_9PEZI</name>
<evidence type="ECO:0000256" key="1">
    <source>
        <dbReference type="ARBA" id="ARBA00008509"/>
    </source>
</evidence>
<feature type="domain" description="SGS" evidence="3">
    <location>
        <begin position="400"/>
        <end position="485"/>
    </location>
</feature>
<proteinExistence type="inferred from homology"/>
<dbReference type="GeneID" id="98175544"/>
<evidence type="ECO:0000313" key="5">
    <source>
        <dbReference type="EMBL" id="GAB1314591.1"/>
    </source>
</evidence>
<dbReference type="Proteomes" id="UP001628179">
    <property type="component" value="Unassembled WGS sequence"/>
</dbReference>
<evidence type="ECO:0000256" key="2">
    <source>
        <dbReference type="SAM" id="MobiDB-lite"/>
    </source>
</evidence>
<dbReference type="InterPro" id="IPR007052">
    <property type="entry name" value="CS_dom"/>
</dbReference>
<dbReference type="RefSeq" id="XP_070916322.1">
    <property type="nucleotide sequence ID" value="XM_071060221.1"/>
</dbReference>
<dbReference type="InterPro" id="IPR044563">
    <property type="entry name" value="Sgt1-like"/>
</dbReference>
<sequence length="485" mass="52878">MSATTFGHKGVEAVQKKDYEAAIPLLDKALESSNSPVWLLARAQAHQQLKNYDAALHDAELAYHSAAERGSGSSRKQMIEAQYRRSVIYHKLGRYADADCCAKWSMLLAEGRPAREDDGVEKKVDKDGNYTVTFEEGIADKQGQPDQGSPSNILGMMGGSASATSKTGFEADWKRAYAWRSQVLSILKTVPEDHPGRKISVTKIPTKPQKKVEKVEKKPEPKPEPEVDSSDEEEPTESQGPAPGSVPDDQLKLRVDFYQTSQNVTVSLFVKDAKKEDLRVDFSNNQVQISPLPRAAAPYVKPGDREATSTLLLGGDIVPSGSRWSATPRKIELVLQKANPGSKWGSWGKEEIGSVGDSAQFTAAPTLQPEAAAPAPTKAASTPSTAPPPPSKPSSSSAPAYPTSSRSGPKNWDKLGEGEDDDDKQDVNYFFKQLYKDATPEQQRAMMKSFIESNGTALSTDWDDVKSRKVETVPPEGVEAKKWDS</sequence>
<dbReference type="CDD" id="cd06466">
    <property type="entry name" value="p23_CS_SGT1_like"/>
    <property type="match status" value="1"/>
</dbReference>
<organism evidence="5 6">
    <name type="scientific">Madurella fahalii</name>
    <dbReference type="NCBI Taxonomy" id="1157608"/>
    <lineage>
        <taxon>Eukaryota</taxon>
        <taxon>Fungi</taxon>
        <taxon>Dikarya</taxon>
        <taxon>Ascomycota</taxon>
        <taxon>Pezizomycotina</taxon>
        <taxon>Sordariomycetes</taxon>
        <taxon>Sordariomycetidae</taxon>
        <taxon>Sordariales</taxon>
        <taxon>Sordariales incertae sedis</taxon>
        <taxon>Madurella</taxon>
    </lineage>
</organism>
<protein>
    <submittedName>
        <fullName evidence="5">Cochaperone protein</fullName>
    </submittedName>
</protein>
<evidence type="ECO:0000313" key="6">
    <source>
        <dbReference type="Proteomes" id="UP001628179"/>
    </source>
</evidence>
<dbReference type="InterPro" id="IPR011990">
    <property type="entry name" value="TPR-like_helical_dom_sf"/>
</dbReference>
<keyword evidence="6" id="KW-1185">Reference proteome</keyword>
<dbReference type="PROSITE" id="PS51203">
    <property type="entry name" value="CS"/>
    <property type="match status" value="1"/>
</dbReference>
<reference evidence="5 6" key="1">
    <citation type="submission" date="2024-09" db="EMBL/GenBank/DDBJ databases">
        <title>Itraconazole resistance in Madurella fahalii resulting from another homologue of gene encoding cytochrome P450 14-alpha sterol demethylase (CYP51).</title>
        <authorList>
            <person name="Yoshioka I."/>
            <person name="Fahal A.H."/>
            <person name="Kaneko S."/>
            <person name="Yaguchi T."/>
        </authorList>
    </citation>
    <scope>NUCLEOTIDE SEQUENCE [LARGE SCALE GENOMIC DNA]</scope>
    <source>
        <strain evidence="5 6">IFM 68171</strain>
    </source>
</reference>
<dbReference type="SUPFAM" id="SSF49764">
    <property type="entry name" value="HSP20-like chaperones"/>
    <property type="match status" value="1"/>
</dbReference>
<dbReference type="EMBL" id="BAAFSV010000002">
    <property type="protein sequence ID" value="GAB1314591.1"/>
    <property type="molecule type" value="Genomic_DNA"/>
</dbReference>
<feature type="region of interest" description="Disordered" evidence="2">
    <location>
        <begin position="136"/>
        <end position="164"/>
    </location>
</feature>
<dbReference type="Pfam" id="PF04969">
    <property type="entry name" value="CS"/>
    <property type="match status" value="1"/>
</dbReference>
<feature type="region of interest" description="Disordered" evidence="2">
    <location>
        <begin position="195"/>
        <end position="254"/>
    </location>
</feature>
<dbReference type="Gene3D" id="1.25.40.10">
    <property type="entry name" value="Tetratricopeptide repeat domain"/>
    <property type="match status" value="1"/>
</dbReference>
<feature type="compositionally biased region" description="Low complexity" evidence="2">
    <location>
        <begin position="371"/>
        <end position="384"/>
    </location>
</feature>